<feature type="domain" description="Lsr2 DNA-binding" evidence="4">
    <location>
        <begin position="82"/>
        <end position="116"/>
    </location>
</feature>
<accession>W0LNU7</accession>
<dbReference type="Proteomes" id="UP000019119">
    <property type="component" value="Segment"/>
</dbReference>
<protein>
    <submittedName>
        <fullName evidence="5">Lsr2-like DNA bridging protein</fullName>
    </submittedName>
</protein>
<evidence type="ECO:0000313" key="5">
    <source>
        <dbReference type="EMBL" id="AHG23815.1"/>
    </source>
</evidence>
<evidence type="ECO:0000256" key="2">
    <source>
        <dbReference type="SAM" id="MobiDB-lite"/>
    </source>
</evidence>
<dbReference type="GeneID" id="18502797"/>
<keyword evidence="6" id="KW-1185">Reference proteome</keyword>
<reference evidence="5 6" key="1">
    <citation type="submission" date="2013-11" db="EMBL/GenBank/DDBJ databases">
        <authorList>
            <person name="Awa H."/>
            <person name="Bernal J.T."/>
            <person name="Coelho R.E."/>
            <person name="Culpepper S.C."/>
            <person name="Devaraju V.S."/>
            <person name="Higgins R.T."/>
            <person name="Husein A.J."/>
            <person name="Johnston E.M."/>
            <person name="Jung J.A."/>
            <person name="Kanani-Hendijani T.A."/>
            <person name="Knapp R.E."/>
            <person name="Lepiocha N."/>
            <person name="McCarter A.J."/>
            <person name="Merlau P.R."/>
            <person name="Monfared M.S."/>
            <person name="Olney H.P."/>
            <person name="Pineda M.R."/>
            <person name="Pizzini S.E."/>
            <person name="Roberson D.J."/>
            <person name="Rodriguez J."/>
            <person name="Simpson N.A."/>
            <person name="Stevens S.C."/>
            <person name="Stroub-Tahmassi C.A."/>
            <person name="Syed N."/>
            <person name="Torres S.E."/>
            <person name="Townsend C.W."/>
            <person name="White X.E."/>
            <person name="Willette C.E."/>
            <person name="Deming K.E."/>
            <person name="Simon S.E."/>
            <person name="Benjamin R.C."/>
            <person name="Hughes L.E."/>
            <person name="Hale R.H."/>
            <person name="Lamson-Kim T."/>
            <person name="Visi D.H."/>
            <person name="Allen M.S."/>
            <person name="Bradley K.W."/>
            <person name="Clarke D.Q."/>
            <person name="Lewis M.F."/>
            <person name="Barker L.P."/>
            <person name="Bailey C."/>
            <person name="Asai D.J."/>
            <person name="Garber M.L."/>
            <person name="Bowman C.A."/>
            <person name="Russell D.A."/>
            <person name="Pope W.H."/>
            <person name="Jacobs-Sera D."/>
            <person name="Hendrix R.W."/>
            <person name="Hatfull G.F."/>
        </authorList>
    </citation>
    <scope>NUCLEOTIDE SEQUENCE [LARGE SCALE GENOMIC DNA]</scope>
</reference>
<organism evidence="5 6">
    <name type="scientific">Mycobacterium phage EagleEye</name>
    <dbReference type="NCBI Taxonomy" id="1429759"/>
    <lineage>
        <taxon>Viruses</taxon>
        <taxon>Duplodnaviria</taxon>
        <taxon>Heunggongvirae</taxon>
        <taxon>Uroviricota</taxon>
        <taxon>Caudoviricetes</taxon>
        <taxon>Eagleeyevirus</taxon>
        <taxon>Eagleeyevirus eagleeye</taxon>
    </lineage>
</organism>
<gene>
    <name evidence="5" type="primary">35</name>
    <name evidence="5" type="ORF">PBI_EAGLEEYE_35</name>
</gene>
<evidence type="ECO:0000259" key="3">
    <source>
        <dbReference type="Pfam" id="PF11774"/>
    </source>
</evidence>
<dbReference type="EMBL" id="KF861510">
    <property type="protein sequence ID" value="AHG23815.1"/>
    <property type="molecule type" value="Genomic_DNA"/>
</dbReference>
<feature type="domain" description="Lsr2 dimerization" evidence="3">
    <location>
        <begin position="1"/>
        <end position="56"/>
    </location>
</feature>
<dbReference type="InterPro" id="IPR042261">
    <property type="entry name" value="Lsr2-like_dimerization"/>
</dbReference>
<dbReference type="Pfam" id="PF11774">
    <property type="entry name" value="Lsr2"/>
    <property type="match status" value="1"/>
</dbReference>
<dbReference type="OrthoDB" id="16262at10239"/>
<dbReference type="Pfam" id="PF23359">
    <property type="entry name" value="Lsr2_DNA-bd"/>
    <property type="match status" value="1"/>
</dbReference>
<dbReference type="KEGG" id="vg:18502797"/>
<keyword evidence="1" id="KW-0238">DNA-binding</keyword>
<evidence type="ECO:0000256" key="1">
    <source>
        <dbReference type="ARBA" id="ARBA00023125"/>
    </source>
</evidence>
<name>W0LNU7_9CAUD</name>
<dbReference type="InterPro" id="IPR036625">
    <property type="entry name" value="E3-bd_dom_sf"/>
</dbReference>
<dbReference type="RefSeq" id="YP_009005777.1">
    <property type="nucleotide sequence ID" value="NC_023564.1"/>
</dbReference>
<dbReference type="GO" id="GO:0016746">
    <property type="term" value="F:acyltransferase activity"/>
    <property type="evidence" value="ECO:0007669"/>
    <property type="project" value="InterPro"/>
</dbReference>
<sequence length="119" mass="13693">MARQLIMKMTDDIDRTKQAVSTRVIGWEGFDYVLDLSAANDKKLLEMLQPWLDAAHEKVKQRKPSSRSSSDKKTYPPIALGKEEREAIREWARERGYEVGDKGVIARRVIEAYMEAHSV</sequence>
<feature type="region of interest" description="Disordered" evidence="2">
    <location>
        <begin position="56"/>
        <end position="79"/>
    </location>
</feature>
<dbReference type="Gene3D" id="4.10.320.10">
    <property type="entry name" value="E3-binding domain"/>
    <property type="match status" value="1"/>
</dbReference>
<dbReference type="Gene3D" id="3.30.60.230">
    <property type="entry name" value="Lsr2, dimerization domain"/>
    <property type="match status" value="1"/>
</dbReference>
<evidence type="ECO:0000259" key="4">
    <source>
        <dbReference type="Pfam" id="PF23359"/>
    </source>
</evidence>
<evidence type="ECO:0000313" key="6">
    <source>
        <dbReference type="Proteomes" id="UP000019119"/>
    </source>
</evidence>
<dbReference type="GO" id="GO:0003677">
    <property type="term" value="F:DNA binding"/>
    <property type="evidence" value="ECO:0007669"/>
    <property type="project" value="UniProtKB-KW"/>
</dbReference>
<proteinExistence type="predicted"/>
<dbReference type="InterPro" id="IPR055370">
    <property type="entry name" value="Lsr2_DNA-bd"/>
</dbReference>
<dbReference type="InterPro" id="IPR024412">
    <property type="entry name" value="Lsr2_dim_dom"/>
</dbReference>